<evidence type="ECO:0000313" key="1">
    <source>
        <dbReference type="EMBL" id="MFC6592849.1"/>
    </source>
</evidence>
<evidence type="ECO:0000313" key="2">
    <source>
        <dbReference type="Proteomes" id="UP001596297"/>
    </source>
</evidence>
<organism evidence="1 2">
    <name type="scientific">Deinococcus lacus</name>
    <dbReference type="NCBI Taxonomy" id="392561"/>
    <lineage>
        <taxon>Bacteria</taxon>
        <taxon>Thermotogati</taxon>
        <taxon>Deinococcota</taxon>
        <taxon>Deinococci</taxon>
        <taxon>Deinococcales</taxon>
        <taxon>Deinococcaceae</taxon>
        <taxon>Deinococcus</taxon>
    </lineage>
</organism>
<protein>
    <submittedName>
        <fullName evidence="1">Uncharacterized protein</fullName>
    </submittedName>
</protein>
<comment type="caution">
    <text evidence="1">The sequence shown here is derived from an EMBL/GenBank/DDBJ whole genome shotgun (WGS) entry which is preliminary data.</text>
</comment>
<dbReference type="Gene3D" id="2.60.120.380">
    <property type="match status" value="1"/>
</dbReference>
<sequence length="74" mass="7635">MTSSANISGELTGPSGADLDLYLQGWTADGWAYVAASEGPTSAESISYQLSQGSLRWVVYAASGSGSFTLKSSH</sequence>
<dbReference type="EMBL" id="JBHSWD010000002">
    <property type="protein sequence ID" value="MFC6592849.1"/>
    <property type="molecule type" value="Genomic_DNA"/>
</dbReference>
<dbReference type="RefSeq" id="WP_380083972.1">
    <property type="nucleotide sequence ID" value="NZ_JBHSWD010000002.1"/>
</dbReference>
<gene>
    <name evidence="1" type="ORF">ACFP81_13155</name>
</gene>
<keyword evidence="2" id="KW-1185">Reference proteome</keyword>
<reference evidence="2" key="1">
    <citation type="journal article" date="2019" name="Int. J. Syst. Evol. Microbiol.">
        <title>The Global Catalogue of Microorganisms (GCM) 10K type strain sequencing project: providing services to taxonomists for standard genome sequencing and annotation.</title>
        <authorList>
            <consortium name="The Broad Institute Genomics Platform"/>
            <consortium name="The Broad Institute Genome Sequencing Center for Infectious Disease"/>
            <person name="Wu L."/>
            <person name="Ma J."/>
        </authorList>
    </citation>
    <scope>NUCLEOTIDE SEQUENCE [LARGE SCALE GENOMIC DNA]</scope>
    <source>
        <strain evidence="2">CGMCC 1.15772</strain>
    </source>
</reference>
<dbReference type="Proteomes" id="UP001596297">
    <property type="component" value="Unassembled WGS sequence"/>
</dbReference>
<proteinExistence type="predicted"/>
<name>A0ABW1YJ03_9DEIO</name>
<accession>A0ABW1YJ03</accession>